<reference evidence="1 2" key="1">
    <citation type="submission" date="2018-03" db="EMBL/GenBank/DDBJ databases">
        <title>Whole genome sequencing of Histamine producing bacteria.</title>
        <authorList>
            <person name="Butler K."/>
        </authorList>
    </citation>
    <scope>NUCLEOTIDE SEQUENCE [LARGE SCALE GENOMIC DNA]</scope>
    <source>
        <strain evidence="1 2">JCM 13586</strain>
    </source>
</reference>
<dbReference type="AlphaFoldDB" id="A0A2T3J0J5"/>
<dbReference type="EMBL" id="PYMH01000002">
    <property type="protein sequence ID" value="PSU34612.1"/>
    <property type="molecule type" value="Genomic_DNA"/>
</dbReference>
<comment type="caution">
    <text evidence="1">The sequence shown here is derived from an EMBL/GenBank/DDBJ whole genome shotgun (WGS) entry which is preliminary data.</text>
</comment>
<name>A0A2T3J0J5_9GAMM</name>
<proteinExistence type="predicted"/>
<protein>
    <submittedName>
        <fullName evidence="1">Uncharacterized protein</fullName>
    </submittedName>
</protein>
<gene>
    <name evidence="1" type="ORF">C9I99_05795</name>
</gene>
<sequence length="71" mass="8245">MIQISQPCFGWIMKITTQGIDLINIYSHVKNQDTSKNKKGIKPFTPKVSLLNFSIAERLNTFLLKPITWYM</sequence>
<keyword evidence="2" id="KW-1185">Reference proteome</keyword>
<dbReference type="RefSeq" id="WP_107347928.1">
    <property type="nucleotide sequence ID" value="NZ_SNZO01000016.1"/>
</dbReference>
<evidence type="ECO:0000313" key="1">
    <source>
        <dbReference type="EMBL" id="PSU34612.1"/>
    </source>
</evidence>
<evidence type="ECO:0000313" key="2">
    <source>
        <dbReference type="Proteomes" id="UP000241222"/>
    </source>
</evidence>
<organism evidence="1 2">
    <name type="scientific">Photobacterium lutimaris</name>
    <dbReference type="NCBI Taxonomy" id="388278"/>
    <lineage>
        <taxon>Bacteria</taxon>
        <taxon>Pseudomonadati</taxon>
        <taxon>Pseudomonadota</taxon>
        <taxon>Gammaproteobacteria</taxon>
        <taxon>Vibrionales</taxon>
        <taxon>Vibrionaceae</taxon>
        <taxon>Photobacterium</taxon>
    </lineage>
</organism>
<dbReference type="Proteomes" id="UP000241222">
    <property type="component" value="Unassembled WGS sequence"/>
</dbReference>
<accession>A0A2T3J0J5</accession>